<sequence length="301" mass="33859">MPDTTPLVSIGLPVYNGAGRVPGVVRSVLAQDHANLELVICDNGSTDDTEAVCRRLAALDERIVYHRHPRNLGLLNNFISAIDLARGEYFRWVGDDDRLEPQCVTRSLEPFLRDERIVLVTTQVAYTGPDGVTETAAYEGTALGSADPVARFAEMLRLLNQSHLLIDPLYGMVRREPVQAIPRRNMLREDEVFATKLALAGPWAHIPEVLAHRNWKHDRLPKLARRLDVPAWQARFATLLQCREMLRWLPQAGLTPAQHRRARAAVLRMYGTRHRRTLAHRTRKLARMAASVTASRGTAHG</sequence>
<organism evidence="5 6">
    <name type="scientific">Spongiactinospora rosea</name>
    <dbReference type="NCBI Taxonomy" id="2248750"/>
    <lineage>
        <taxon>Bacteria</taxon>
        <taxon>Bacillati</taxon>
        <taxon>Actinomycetota</taxon>
        <taxon>Actinomycetes</taxon>
        <taxon>Streptosporangiales</taxon>
        <taxon>Streptosporangiaceae</taxon>
        <taxon>Spongiactinospora</taxon>
    </lineage>
</organism>
<dbReference type="GO" id="GO:0016757">
    <property type="term" value="F:glycosyltransferase activity"/>
    <property type="evidence" value="ECO:0007669"/>
    <property type="project" value="UniProtKB-KW"/>
</dbReference>
<dbReference type="SUPFAM" id="SSF53448">
    <property type="entry name" value="Nucleotide-diphospho-sugar transferases"/>
    <property type="match status" value="1"/>
</dbReference>
<comment type="caution">
    <text evidence="5">The sequence shown here is derived from an EMBL/GenBank/DDBJ whole genome shotgun (WGS) entry which is preliminary data.</text>
</comment>
<keyword evidence="2" id="KW-0328">Glycosyltransferase</keyword>
<evidence type="ECO:0000259" key="4">
    <source>
        <dbReference type="Pfam" id="PF00535"/>
    </source>
</evidence>
<dbReference type="EMBL" id="QMEY01000001">
    <property type="protein sequence ID" value="RBQ21767.1"/>
    <property type="molecule type" value="Genomic_DNA"/>
</dbReference>
<keyword evidence="6" id="KW-1185">Reference proteome</keyword>
<gene>
    <name evidence="5" type="ORF">DP939_03490</name>
</gene>
<reference evidence="5 6" key="1">
    <citation type="submission" date="2018-06" db="EMBL/GenBank/DDBJ databases">
        <title>Sphaerisporangium craniellae sp. nov., isolated from a marine sponge in the South China Sea.</title>
        <authorList>
            <person name="Li L."/>
        </authorList>
    </citation>
    <scope>NUCLEOTIDE SEQUENCE [LARGE SCALE GENOMIC DNA]</scope>
    <source>
        <strain evidence="5 6">LHW63015</strain>
    </source>
</reference>
<dbReference type="CDD" id="cd00761">
    <property type="entry name" value="Glyco_tranf_GTA_type"/>
    <property type="match status" value="1"/>
</dbReference>
<dbReference type="RefSeq" id="WP_113978746.1">
    <property type="nucleotide sequence ID" value="NZ_QMEY01000001.1"/>
</dbReference>
<dbReference type="InterPro" id="IPR001173">
    <property type="entry name" value="Glyco_trans_2-like"/>
</dbReference>
<accession>A0A366M6T6</accession>
<evidence type="ECO:0000313" key="6">
    <source>
        <dbReference type="Proteomes" id="UP000253303"/>
    </source>
</evidence>
<keyword evidence="3 5" id="KW-0808">Transferase</keyword>
<dbReference type="InterPro" id="IPR050834">
    <property type="entry name" value="Glycosyltransf_2"/>
</dbReference>
<evidence type="ECO:0000313" key="5">
    <source>
        <dbReference type="EMBL" id="RBQ21767.1"/>
    </source>
</evidence>
<proteinExistence type="inferred from homology"/>
<protein>
    <submittedName>
        <fullName evidence="5">Glycosyltransferase family 2 protein</fullName>
    </submittedName>
</protein>
<comment type="similarity">
    <text evidence="1">Belongs to the glycosyltransferase 2 family.</text>
</comment>
<dbReference type="InterPro" id="IPR029044">
    <property type="entry name" value="Nucleotide-diphossugar_trans"/>
</dbReference>
<dbReference type="Gene3D" id="3.90.550.10">
    <property type="entry name" value="Spore Coat Polysaccharide Biosynthesis Protein SpsA, Chain A"/>
    <property type="match status" value="1"/>
</dbReference>
<dbReference type="AlphaFoldDB" id="A0A366M6T6"/>
<evidence type="ECO:0000256" key="3">
    <source>
        <dbReference type="ARBA" id="ARBA00022679"/>
    </source>
</evidence>
<dbReference type="PANTHER" id="PTHR43685:SF5">
    <property type="entry name" value="GLYCOSYLTRANSFERASE EPSE-RELATED"/>
    <property type="match status" value="1"/>
</dbReference>
<dbReference type="Proteomes" id="UP000253303">
    <property type="component" value="Unassembled WGS sequence"/>
</dbReference>
<feature type="domain" description="Glycosyltransferase 2-like" evidence="4">
    <location>
        <begin position="9"/>
        <end position="132"/>
    </location>
</feature>
<name>A0A366M6T6_9ACTN</name>
<evidence type="ECO:0000256" key="2">
    <source>
        <dbReference type="ARBA" id="ARBA00022676"/>
    </source>
</evidence>
<evidence type="ECO:0000256" key="1">
    <source>
        <dbReference type="ARBA" id="ARBA00006739"/>
    </source>
</evidence>
<dbReference type="OrthoDB" id="3177103at2"/>
<dbReference type="Pfam" id="PF00535">
    <property type="entry name" value="Glycos_transf_2"/>
    <property type="match status" value="1"/>
</dbReference>
<dbReference type="PANTHER" id="PTHR43685">
    <property type="entry name" value="GLYCOSYLTRANSFERASE"/>
    <property type="match status" value="1"/>
</dbReference>